<proteinExistence type="predicted"/>
<reference evidence="3" key="1">
    <citation type="journal article" date="2020" name="Fungal Divers.">
        <title>Resolving the Mortierellaceae phylogeny through synthesis of multi-gene phylogenetics and phylogenomics.</title>
        <authorList>
            <person name="Vandepol N."/>
            <person name="Liber J."/>
            <person name="Desiro A."/>
            <person name="Na H."/>
            <person name="Kennedy M."/>
            <person name="Barry K."/>
            <person name="Grigoriev I.V."/>
            <person name="Miller A.N."/>
            <person name="O'Donnell K."/>
            <person name="Stajich J.E."/>
            <person name="Bonito G."/>
        </authorList>
    </citation>
    <scope>NUCLEOTIDE SEQUENCE</scope>
    <source>
        <strain evidence="3">NRRL 2769</strain>
    </source>
</reference>
<comment type="caution">
    <text evidence="3">The sequence shown here is derived from an EMBL/GenBank/DDBJ whole genome shotgun (WGS) entry which is preliminary data.</text>
</comment>
<feature type="compositionally biased region" description="Polar residues" evidence="1">
    <location>
        <begin position="54"/>
        <end position="65"/>
    </location>
</feature>
<feature type="region of interest" description="Disordered" evidence="1">
    <location>
        <begin position="1"/>
        <end position="67"/>
    </location>
</feature>
<feature type="region of interest" description="Disordered" evidence="1">
    <location>
        <begin position="80"/>
        <end position="110"/>
    </location>
</feature>
<evidence type="ECO:0000259" key="2">
    <source>
        <dbReference type="Pfam" id="PF04774"/>
    </source>
</evidence>
<evidence type="ECO:0000313" key="3">
    <source>
        <dbReference type="EMBL" id="KAG0020148.1"/>
    </source>
</evidence>
<dbReference type="EMBL" id="JAAAID010000237">
    <property type="protein sequence ID" value="KAG0020148.1"/>
    <property type="molecule type" value="Genomic_DNA"/>
</dbReference>
<accession>A0A9P6T2M8</accession>
<sequence length="110" mass="11591">MTRTRTGEYKGLAAAQRDRHQSRNGADPRAIPKKAGAGNGNWGVPGCELDQEEQNSLGNTATSPPESKLNVIDAAAFSRLQNGGEMPMSNEEQQEANVNTEASTSASSSS</sequence>
<evidence type="ECO:0000313" key="4">
    <source>
        <dbReference type="Proteomes" id="UP000703661"/>
    </source>
</evidence>
<organism evidence="3 4">
    <name type="scientific">Entomortierella chlamydospora</name>
    <dbReference type="NCBI Taxonomy" id="101097"/>
    <lineage>
        <taxon>Eukaryota</taxon>
        <taxon>Fungi</taxon>
        <taxon>Fungi incertae sedis</taxon>
        <taxon>Mucoromycota</taxon>
        <taxon>Mortierellomycotina</taxon>
        <taxon>Mortierellomycetes</taxon>
        <taxon>Mortierellales</taxon>
        <taxon>Mortierellaceae</taxon>
        <taxon>Entomortierella</taxon>
    </lineage>
</organism>
<feature type="domain" description="Hyaluronan/mRNA-binding protein" evidence="2">
    <location>
        <begin position="21"/>
        <end position="97"/>
    </location>
</feature>
<dbReference type="InterPro" id="IPR006861">
    <property type="entry name" value="HABP4_PAIRBP1-bd"/>
</dbReference>
<dbReference type="Pfam" id="PF04774">
    <property type="entry name" value="HABP4_PAI-RBP1"/>
    <property type="match status" value="1"/>
</dbReference>
<dbReference type="AlphaFoldDB" id="A0A9P6T2M8"/>
<gene>
    <name evidence="3" type="ORF">BGZ80_004699</name>
</gene>
<keyword evidence="4" id="KW-1185">Reference proteome</keyword>
<evidence type="ECO:0000256" key="1">
    <source>
        <dbReference type="SAM" id="MobiDB-lite"/>
    </source>
</evidence>
<protein>
    <recommendedName>
        <fullName evidence="2">Hyaluronan/mRNA-binding protein domain-containing protein</fullName>
    </recommendedName>
</protein>
<dbReference type="Proteomes" id="UP000703661">
    <property type="component" value="Unassembled WGS sequence"/>
</dbReference>
<name>A0A9P6T2M8_9FUNG</name>